<gene>
    <name evidence="1" type="ORF">RIF29_19705</name>
</gene>
<proteinExistence type="predicted"/>
<organism evidence="1 2">
    <name type="scientific">Crotalaria pallida</name>
    <name type="common">Smooth rattlebox</name>
    <name type="synonym">Crotalaria striata</name>
    <dbReference type="NCBI Taxonomy" id="3830"/>
    <lineage>
        <taxon>Eukaryota</taxon>
        <taxon>Viridiplantae</taxon>
        <taxon>Streptophyta</taxon>
        <taxon>Embryophyta</taxon>
        <taxon>Tracheophyta</taxon>
        <taxon>Spermatophyta</taxon>
        <taxon>Magnoliopsida</taxon>
        <taxon>eudicotyledons</taxon>
        <taxon>Gunneridae</taxon>
        <taxon>Pentapetalae</taxon>
        <taxon>rosids</taxon>
        <taxon>fabids</taxon>
        <taxon>Fabales</taxon>
        <taxon>Fabaceae</taxon>
        <taxon>Papilionoideae</taxon>
        <taxon>50 kb inversion clade</taxon>
        <taxon>genistoids sensu lato</taxon>
        <taxon>core genistoids</taxon>
        <taxon>Crotalarieae</taxon>
        <taxon>Crotalaria</taxon>
    </lineage>
</organism>
<comment type="caution">
    <text evidence="1">The sequence shown here is derived from an EMBL/GenBank/DDBJ whole genome shotgun (WGS) entry which is preliminary data.</text>
</comment>
<name>A0AAN9IBN5_CROPI</name>
<dbReference type="AlphaFoldDB" id="A0AAN9IBN5"/>
<sequence>MFQKNIRKIMNKALHKEVCRCKQMIDESELSTAIAPDIQQFLQGIQKMHRFTFFLSKAEKEDELEFSTAMDIQKMVKMNSK</sequence>
<dbReference type="Proteomes" id="UP001372338">
    <property type="component" value="Unassembled WGS sequence"/>
</dbReference>
<protein>
    <submittedName>
        <fullName evidence="1">Uncharacterized protein</fullName>
    </submittedName>
</protein>
<keyword evidence="2" id="KW-1185">Reference proteome</keyword>
<reference evidence="1 2" key="1">
    <citation type="submission" date="2024-01" db="EMBL/GenBank/DDBJ databases">
        <title>The genomes of 5 underutilized Papilionoideae crops provide insights into root nodulation and disease resistanc.</title>
        <authorList>
            <person name="Yuan L."/>
        </authorList>
    </citation>
    <scope>NUCLEOTIDE SEQUENCE [LARGE SCALE GENOMIC DNA]</scope>
    <source>
        <strain evidence="1">ZHUSHIDOU_FW_LH</strain>
        <tissue evidence="1">Leaf</tissue>
    </source>
</reference>
<accession>A0AAN9IBN5</accession>
<evidence type="ECO:0000313" key="1">
    <source>
        <dbReference type="EMBL" id="KAK7267041.1"/>
    </source>
</evidence>
<evidence type="ECO:0000313" key="2">
    <source>
        <dbReference type="Proteomes" id="UP001372338"/>
    </source>
</evidence>
<dbReference type="EMBL" id="JAYWIO010000004">
    <property type="protein sequence ID" value="KAK7267041.1"/>
    <property type="molecule type" value="Genomic_DNA"/>
</dbReference>